<evidence type="ECO:0000313" key="16">
    <source>
        <dbReference type="Proteomes" id="UP000838412"/>
    </source>
</evidence>
<evidence type="ECO:0000256" key="4">
    <source>
        <dbReference type="ARBA" id="ARBA00022448"/>
    </source>
</evidence>
<evidence type="ECO:0000256" key="1">
    <source>
        <dbReference type="ARBA" id="ARBA00004443"/>
    </source>
</evidence>
<keyword evidence="4" id="KW-0813">Transport</keyword>
<dbReference type="PANTHER" id="PTHR12022">
    <property type="entry name" value="UBIQUINOL-CYTOCHROME C REDUCTASE COMPLEX 14 KD PROTEIN"/>
    <property type="match status" value="1"/>
</dbReference>
<sequence>MFIFLLMLRSKEGCEYVPFYHYMGSCHLQLDFSSKMASRVAAKQTGGVFRMLQKWYYERAAFNQIGLLKDDTLRETEDVKEAVKRLPEDVYNARAFRIKRALDLDMKKQVLPKEQWTKFEEDIRYLQPYLDEVWREKKEKEEWDSRY</sequence>
<dbReference type="GO" id="GO:0006122">
    <property type="term" value="P:mitochondrial electron transport, ubiquinol to cytochrome c"/>
    <property type="evidence" value="ECO:0007669"/>
    <property type="project" value="InterPro"/>
</dbReference>
<keyword evidence="6" id="KW-0999">Mitochondrion inner membrane</keyword>
<dbReference type="Pfam" id="PF02271">
    <property type="entry name" value="UCR_14kD"/>
    <property type="match status" value="1"/>
</dbReference>
<keyword evidence="7" id="KW-0249">Electron transport</keyword>
<name>A0A8J9YZH4_BRALA</name>
<dbReference type="PANTHER" id="PTHR12022:SF0">
    <property type="entry name" value="CYTOCHROME B-C1 COMPLEX SUBUNIT 7"/>
    <property type="match status" value="1"/>
</dbReference>
<evidence type="ECO:0000256" key="8">
    <source>
        <dbReference type="ARBA" id="ARBA00023128"/>
    </source>
</evidence>
<keyword evidence="9" id="KW-0472">Membrane</keyword>
<evidence type="ECO:0000256" key="14">
    <source>
        <dbReference type="ARBA" id="ARBA00046393"/>
    </source>
</evidence>
<evidence type="ECO:0000256" key="6">
    <source>
        <dbReference type="ARBA" id="ARBA00022792"/>
    </source>
</evidence>
<dbReference type="GO" id="GO:0045275">
    <property type="term" value="C:respiratory chain complex III"/>
    <property type="evidence" value="ECO:0007669"/>
    <property type="project" value="InterPro"/>
</dbReference>
<accession>A0A8J9YZH4</accession>
<evidence type="ECO:0000313" key="15">
    <source>
        <dbReference type="EMBL" id="CAH1244616.1"/>
    </source>
</evidence>
<evidence type="ECO:0000256" key="12">
    <source>
        <dbReference type="ARBA" id="ARBA00032927"/>
    </source>
</evidence>
<comment type="similarity">
    <text evidence="2">Belongs to the UQCRB/QCR7 family.</text>
</comment>
<dbReference type="Gene3D" id="1.10.1090.10">
    <property type="entry name" value="Cytochrome b-c1 complex subunit 7"/>
    <property type="match status" value="1"/>
</dbReference>
<dbReference type="EMBL" id="OV696699">
    <property type="protein sequence ID" value="CAH1244616.1"/>
    <property type="molecule type" value="Genomic_DNA"/>
</dbReference>
<dbReference type="Proteomes" id="UP000838412">
    <property type="component" value="Chromosome 14"/>
</dbReference>
<dbReference type="AlphaFoldDB" id="A0A8J9YZH4"/>
<comment type="subunit">
    <text evidence="14">Component of the ubiquinol-cytochrome c oxidoreductase (cytochrome b-c1 complex, complex III, CIII), a multisubunit enzyme composed of 11 subunits. The complex is composed of 3 respiratory subunits cytochrome b, cytochrome c1 and Rieske protein UQCRFS1, 2 core protein subunits UQCRC1/QCR1 and UQCRC2/QCR2, and 6 low-molecular weight protein subunits UQCRH/QCR6, UQCRB/QCR7, UQCRQ/QCR8, UQCR10/QCR9, UQCR11/QCR10 and subunit 9, the cleavage product of Rieske protein UQCRFS1. The complex exists as an obligatory dimer and forms supercomplexes (SCs) in the inner mitochondrial membrane with NADH-ubiquinone oxidoreductase (complex I, CI) and cytochrome c oxidase (complex IV, CIV), resulting in different assemblies (supercomplex SCI(1)III(2)IV(1) and megacomplex MCI(2)III(2)IV(2)).</text>
</comment>
<keyword evidence="5" id="KW-0679">Respiratory chain</keyword>
<keyword evidence="16" id="KW-1185">Reference proteome</keyword>
<evidence type="ECO:0000256" key="9">
    <source>
        <dbReference type="ARBA" id="ARBA00023136"/>
    </source>
</evidence>
<gene>
    <name evidence="15" type="primary">UQCRB</name>
    <name evidence="15" type="ORF">BLAG_LOCUS7212</name>
</gene>
<comment type="subunit">
    <text evidence="13">Component of the ubiquinol-cytochrome c oxidoreductase (cytochrome b-c1 complex, complex III, CIII), a multisubunit enzyme composed of 3 respiratory subunits cytochrome b, cytochrome c1 and Rieske protein, 2 core protein subunits, and additional low-molecular weight protein subunits. The complex exists as an obligatory dimer and forms supercomplexes (SCs) in the inner mitochondrial membrane with cytochrome c oxidase (complex IV, CIV).</text>
</comment>
<evidence type="ECO:0000256" key="5">
    <source>
        <dbReference type="ARBA" id="ARBA00022660"/>
    </source>
</evidence>
<evidence type="ECO:0000256" key="3">
    <source>
        <dbReference type="ARBA" id="ARBA00016323"/>
    </source>
</evidence>
<dbReference type="GO" id="GO:0005743">
    <property type="term" value="C:mitochondrial inner membrane"/>
    <property type="evidence" value="ECO:0007669"/>
    <property type="project" value="UniProtKB-SubCell"/>
</dbReference>
<evidence type="ECO:0000256" key="7">
    <source>
        <dbReference type="ARBA" id="ARBA00022982"/>
    </source>
</evidence>
<evidence type="ECO:0000256" key="10">
    <source>
        <dbReference type="ARBA" id="ARBA00031021"/>
    </source>
</evidence>
<comment type="subcellular location">
    <subcellularLocation>
        <location evidence="1">Mitochondrion inner membrane</location>
        <topology evidence="1">Peripheral membrane protein</topology>
        <orientation evidence="1">Matrix side</orientation>
    </subcellularLocation>
</comment>
<dbReference type="SUPFAM" id="SSF81524">
    <property type="entry name" value="14 kDa protein of cytochrome bc1 complex (Ubiquinol-cytochrome c reductase)"/>
    <property type="match status" value="1"/>
</dbReference>
<evidence type="ECO:0000256" key="13">
    <source>
        <dbReference type="ARBA" id="ARBA00038521"/>
    </source>
</evidence>
<protein>
    <recommendedName>
        <fullName evidence="3">Cytochrome b-c1 complex subunit 7</fullName>
    </recommendedName>
    <alternativeName>
        <fullName evidence="11">Complex III subunit 7</fullName>
    </alternativeName>
    <alternativeName>
        <fullName evidence="10">Complex III subunit VII</fullName>
    </alternativeName>
    <alternativeName>
        <fullName evidence="12">Ubiquinol-cytochrome c reductase complex 14 kDa protein</fullName>
    </alternativeName>
</protein>
<dbReference type="InterPro" id="IPR036544">
    <property type="entry name" value="QCR7_sf"/>
</dbReference>
<dbReference type="FunFam" id="1.10.1090.10:FF:000001">
    <property type="entry name" value="Cytochrome b-c1 complex subunit 7"/>
    <property type="match status" value="1"/>
</dbReference>
<dbReference type="OrthoDB" id="425749at2759"/>
<keyword evidence="8" id="KW-0496">Mitochondrion</keyword>
<dbReference type="InterPro" id="IPR003197">
    <property type="entry name" value="QCR7"/>
</dbReference>
<evidence type="ECO:0000256" key="2">
    <source>
        <dbReference type="ARBA" id="ARBA00008554"/>
    </source>
</evidence>
<reference evidence="15" key="1">
    <citation type="submission" date="2022-01" db="EMBL/GenBank/DDBJ databases">
        <authorList>
            <person name="Braso-Vives M."/>
        </authorList>
    </citation>
    <scope>NUCLEOTIDE SEQUENCE</scope>
</reference>
<organism evidence="15 16">
    <name type="scientific">Branchiostoma lanceolatum</name>
    <name type="common">Common lancelet</name>
    <name type="synonym">Amphioxus lanceolatum</name>
    <dbReference type="NCBI Taxonomy" id="7740"/>
    <lineage>
        <taxon>Eukaryota</taxon>
        <taxon>Metazoa</taxon>
        <taxon>Chordata</taxon>
        <taxon>Cephalochordata</taxon>
        <taxon>Leptocardii</taxon>
        <taxon>Amphioxiformes</taxon>
        <taxon>Branchiostomatidae</taxon>
        <taxon>Branchiostoma</taxon>
    </lineage>
</organism>
<proteinExistence type="inferred from homology"/>
<evidence type="ECO:0000256" key="11">
    <source>
        <dbReference type="ARBA" id="ARBA00031684"/>
    </source>
</evidence>